<feature type="region of interest" description="Disordered" evidence="7">
    <location>
        <begin position="20"/>
        <end position="50"/>
    </location>
</feature>
<organism evidence="9 10">
    <name type="scientific">Acer negundo</name>
    <name type="common">Box elder</name>
    <dbReference type="NCBI Taxonomy" id="4023"/>
    <lineage>
        <taxon>Eukaryota</taxon>
        <taxon>Viridiplantae</taxon>
        <taxon>Streptophyta</taxon>
        <taxon>Embryophyta</taxon>
        <taxon>Tracheophyta</taxon>
        <taxon>Spermatophyta</taxon>
        <taxon>Magnoliopsida</taxon>
        <taxon>eudicotyledons</taxon>
        <taxon>Gunneridae</taxon>
        <taxon>Pentapetalae</taxon>
        <taxon>rosids</taxon>
        <taxon>malvids</taxon>
        <taxon>Sapindales</taxon>
        <taxon>Sapindaceae</taxon>
        <taxon>Hippocastanoideae</taxon>
        <taxon>Acereae</taxon>
        <taxon>Acer</taxon>
    </lineage>
</organism>
<dbReference type="FunFam" id="1.10.10.60:FF:000061">
    <property type="entry name" value="Trihelix transcription factor GT-2"/>
    <property type="match status" value="1"/>
</dbReference>
<feature type="compositionally biased region" description="Polar residues" evidence="7">
    <location>
        <begin position="97"/>
        <end position="106"/>
    </location>
</feature>
<dbReference type="Proteomes" id="UP001064489">
    <property type="component" value="Chromosome 3"/>
</dbReference>
<dbReference type="GO" id="GO:0005634">
    <property type="term" value="C:nucleus"/>
    <property type="evidence" value="ECO:0007669"/>
    <property type="project" value="UniProtKB-SubCell"/>
</dbReference>
<evidence type="ECO:0000313" key="9">
    <source>
        <dbReference type="EMBL" id="KAI9186221.1"/>
    </source>
</evidence>
<keyword evidence="3" id="KW-0805">Transcription regulation</keyword>
<dbReference type="PROSITE" id="PS50090">
    <property type="entry name" value="MYB_LIKE"/>
    <property type="match status" value="2"/>
</dbReference>
<dbReference type="CDD" id="cd12203">
    <property type="entry name" value="GT1"/>
    <property type="match status" value="1"/>
</dbReference>
<reference evidence="9" key="1">
    <citation type="journal article" date="2022" name="Plant J.">
        <title>Strategies of tolerance reflected in two North American maple genomes.</title>
        <authorList>
            <person name="McEvoy S.L."/>
            <person name="Sezen U.U."/>
            <person name="Trouern-Trend A."/>
            <person name="McMahon S.M."/>
            <person name="Schaberg P.G."/>
            <person name="Yang J."/>
            <person name="Wegrzyn J.L."/>
            <person name="Swenson N.G."/>
        </authorList>
    </citation>
    <scope>NUCLEOTIDE SEQUENCE</scope>
    <source>
        <strain evidence="9">91603</strain>
    </source>
</reference>
<feature type="region of interest" description="Disordered" evidence="7">
    <location>
        <begin position="247"/>
        <end position="266"/>
    </location>
</feature>
<feature type="compositionally biased region" description="Basic and acidic residues" evidence="7">
    <location>
        <begin position="107"/>
        <end position="116"/>
    </location>
</feature>
<feature type="region of interest" description="Disordered" evidence="7">
    <location>
        <begin position="274"/>
        <end position="298"/>
    </location>
</feature>
<sequence length="666" mass="76280">MFDGVPEQLHQFIASSRTTTLPLPSPSFSSPSSLHHHHHHHGSSSNPTTNNTIFPNFDQLFITDTNISSPQVQVQLLPLHQVQVQQQPNSFLLHPFSHNQQSQPQKSSEDHLKQQESDRLVVVSNMSNNLDSNSSAAAAAAANWSNDEVLALLRIRSSLDNWFPESTWAHVSRKLEEVGYKRSAEKCKEKFEEEEIRYLSNINYNKISSHRRFFNEFEDFYSNINHGQNPHDHHHHENIKKLEIKPTEEQEQEQEQQDKNLLVVDGLKLDSNKKDQKGTEIKKKRKRVQQKKEEEEEEEEFEMLKGFCEDIVKKMMVQQEEMHEKLVEDLVKRDEEKFAREEAWKKLEMDKINKQLEIRAHEQAIVSDRQATITKFLKSLTTTTTTSSTSSSSGTSNSTTSNNSDHHHHHHHQNRRSSEESPVDKVPIIAQNNPNDHQVQNPSSNLDDDDHQQNPKPPTSQNPNSDPTQMIKKSPLSPPTTTTTTSAVILSNDDHHDTGKRWPRDEVFALINMRCSLHNNNNGDQQDKEGQANKIPLWERISQGMSQLGYKRSSKRCKEKWENINKYFRKTKDNVSKKRSLDSRTCPYFHQLSTLYNQGTLVVRPSSNEGDTRNIPAALPENLPVGSNSQAGSSSTDSTAIHVSGHHDQAQGEKVLVQVPTFDFEF</sequence>
<evidence type="ECO:0000256" key="3">
    <source>
        <dbReference type="ARBA" id="ARBA00023015"/>
    </source>
</evidence>
<dbReference type="InterPro" id="IPR001005">
    <property type="entry name" value="SANT/Myb"/>
</dbReference>
<dbReference type="Pfam" id="PF13837">
    <property type="entry name" value="Myb_DNA-bind_4"/>
    <property type="match status" value="2"/>
</dbReference>
<keyword evidence="6" id="KW-0539">Nucleus</keyword>
<keyword evidence="5" id="KW-0804">Transcription</keyword>
<keyword evidence="10" id="KW-1185">Reference proteome</keyword>
<feature type="region of interest" description="Disordered" evidence="7">
    <location>
        <begin position="94"/>
        <end position="116"/>
    </location>
</feature>
<dbReference type="SMART" id="SM00717">
    <property type="entry name" value="SANT"/>
    <property type="match status" value="2"/>
</dbReference>
<accession>A0AAD5J600</accession>
<evidence type="ECO:0000256" key="6">
    <source>
        <dbReference type="ARBA" id="ARBA00023242"/>
    </source>
</evidence>
<evidence type="ECO:0000256" key="1">
    <source>
        <dbReference type="ARBA" id="ARBA00004123"/>
    </source>
</evidence>
<feature type="domain" description="Myb-like" evidence="8">
    <location>
        <begin position="501"/>
        <end position="565"/>
    </location>
</feature>
<evidence type="ECO:0000256" key="7">
    <source>
        <dbReference type="SAM" id="MobiDB-lite"/>
    </source>
</evidence>
<dbReference type="EMBL" id="JAJSOW010000100">
    <property type="protein sequence ID" value="KAI9186221.1"/>
    <property type="molecule type" value="Genomic_DNA"/>
</dbReference>
<reference evidence="9" key="2">
    <citation type="submission" date="2023-02" db="EMBL/GenBank/DDBJ databases">
        <authorList>
            <person name="Swenson N.G."/>
            <person name="Wegrzyn J.L."/>
            <person name="Mcevoy S.L."/>
        </authorList>
    </citation>
    <scope>NUCLEOTIDE SEQUENCE</scope>
    <source>
        <strain evidence="9">91603</strain>
        <tissue evidence="9">Leaf</tissue>
    </source>
</reference>
<protein>
    <recommendedName>
        <fullName evidence="8">Myb-like domain-containing protein</fullName>
    </recommendedName>
</protein>
<feature type="compositionally biased region" description="Low complexity" evidence="7">
    <location>
        <begin position="381"/>
        <end position="403"/>
    </location>
</feature>
<evidence type="ECO:0000313" key="10">
    <source>
        <dbReference type="Proteomes" id="UP001064489"/>
    </source>
</evidence>
<comment type="caution">
    <text evidence="9">The sequence shown here is derived from an EMBL/GenBank/DDBJ whole genome shotgun (WGS) entry which is preliminary data.</text>
</comment>
<gene>
    <name evidence="9" type="ORF">LWI28_015031</name>
</gene>
<dbReference type="GO" id="GO:0003677">
    <property type="term" value="F:DNA binding"/>
    <property type="evidence" value="ECO:0007669"/>
    <property type="project" value="UniProtKB-KW"/>
</dbReference>
<feature type="compositionally biased region" description="Polar residues" evidence="7">
    <location>
        <begin position="625"/>
        <end position="641"/>
    </location>
</feature>
<evidence type="ECO:0000256" key="2">
    <source>
        <dbReference type="ARBA" id="ARBA00022737"/>
    </source>
</evidence>
<keyword evidence="2" id="KW-0677">Repeat</keyword>
<evidence type="ECO:0000259" key="8">
    <source>
        <dbReference type="PROSITE" id="PS50090"/>
    </source>
</evidence>
<dbReference type="PANTHER" id="PTHR21654">
    <property type="entry name" value="FI21293P1"/>
    <property type="match status" value="1"/>
</dbReference>
<feature type="compositionally biased region" description="Polar residues" evidence="7">
    <location>
        <begin position="430"/>
        <end position="445"/>
    </location>
</feature>
<feature type="region of interest" description="Disordered" evidence="7">
    <location>
        <begin position="606"/>
        <end position="652"/>
    </location>
</feature>
<comment type="subcellular location">
    <subcellularLocation>
        <location evidence="1">Nucleus</location>
    </subcellularLocation>
</comment>
<dbReference type="InterPro" id="IPR044822">
    <property type="entry name" value="Myb_DNA-bind_4"/>
</dbReference>
<name>A0AAD5J600_ACENE</name>
<feature type="region of interest" description="Disordered" evidence="7">
    <location>
        <begin position="381"/>
        <end position="501"/>
    </location>
</feature>
<feature type="compositionally biased region" description="Low complexity" evidence="7">
    <location>
        <begin position="20"/>
        <end position="33"/>
    </location>
</feature>
<evidence type="ECO:0000256" key="5">
    <source>
        <dbReference type="ARBA" id="ARBA00023163"/>
    </source>
</evidence>
<dbReference type="Gene3D" id="1.10.10.60">
    <property type="entry name" value="Homeodomain-like"/>
    <property type="match status" value="2"/>
</dbReference>
<evidence type="ECO:0000256" key="4">
    <source>
        <dbReference type="ARBA" id="ARBA00023125"/>
    </source>
</evidence>
<dbReference type="GO" id="GO:0006355">
    <property type="term" value="P:regulation of DNA-templated transcription"/>
    <property type="evidence" value="ECO:0007669"/>
    <property type="project" value="UniProtKB-ARBA"/>
</dbReference>
<keyword evidence="4" id="KW-0238">DNA-binding</keyword>
<dbReference type="PANTHER" id="PTHR21654:SF61">
    <property type="entry name" value="TRIHELIX TRANSCRIPTION FACTOR GTL2"/>
    <property type="match status" value="1"/>
</dbReference>
<feature type="compositionally biased region" description="Basic residues" evidence="7">
    <location>
        <begin position="406"/>
        <end position="415"/>
    </location>
</feature>
<dbReference type="AlphaFoldDB" id="A0AAD5J600"/>
<feature type="compositionally biased region" description="Basic and acidic residues" evidence="7">
    <location>
        <begin position="492"/>
        <end position="501"/>
    </location>
</feature>
<feature type="domain" description="Myb-like" evidence="8">
    <location>
        <begin position="143"/>
        <end position="195"/>
    </location>
</feature>
<proteinExistence type="predicted"/>